<proteinExistence type="predicted"/>
<protein>
    <submittedName>
        <fullName evidence="1">Uncharacterized protein</fullName>
    </submittedName>
</protein>
<keyword evidence="2" id="KW-1185">Reference proteome</keyword>
<dbReference type="AlphaFoldDB" id="A0A087UCV8"/>
<dbReference type="EMBL" id="KK119257">
    <property type="protein sequence ID" value="KFM75197.1"/>
    <property type="molecule type" value="Genomic_DNA"/>
</dbReference>
<sequence>MLLLRARRFRGRGGLKLLPKGALGLRSSPCINFRRM</sequence>
<feature type="non-terminal residue" evidence="1">
    <location>
        <position position="36"/>
    </location>
</feature>
<evidence type="ECO:0000313" key="1">
    <source>
        <dbReference type="EMBL" id="KFM75197.1"/>
    </source>
</evidence>
<name>A0A087UCV8_STEMI</name>
<reference evidence="1 2" key="1">
    <citation type="submission" date="2013-11" db="EMBL/GenBank/DDBJ databases">
        <title>Genome sequencing of Stegodyphus mimosarum.</title>
        <authorList>
            <person name="Bechsgaard J."/>
        </authorList>
    </citation>
    <scope>NUCLEOTIDE SEQUENCE [LARGE SCALE GENOMIC DNA]</scope>
</reference>
<dbReference type="Proteomes" id="UP000054359">
    <property type="component" value="Unassembled WGS sequence"/>
</dbReference>
<evidence type="ECO:0000313" key="2">
    <source>
        <dbReference type="Proteomes" id="UP000054359"/>
    </source>
</evidence>
<organism evidence="1 2">
    <name type="scientific">Stegodyphus mimosarum</name>
    <name type="common">African social velvet spider</name>
    <dbReference type="NCBI Taxonomy" id="407821"/>
    <lineage>
        <taxon>Eukaryota</taxon>
        <taxon>Metazoa</taxon>
        <taxon>Ecdysozoa</taxon>
        <taxon>Arthropoda</taxon>
        <taxon>Chelicerata</taxon>
        <taxon>Arachnida</taxon>
        <taxon>Araneae</taxon>
        <taxon>Araneomorphae</taxon>
        <taxon>Entelegynae</taxon>
        <taxon>Eresoidea</taxon>
        <taxon>Eresidae</taxon>
        <taxon>Stegodyphus</taxon>
    </lineage>
</organism>
<gene>
    <name evidence="1" type="ORF">X975_08208</name>
</gene>
<accession>A0A087UCV8</accession>